<dbReference type="Gene3D" id="3.40.50.1820">
    <property type="entry name" value="alpha/beta hydrolase"/>
    <property type="match status" value="2"/>
</dbReference>
<dbReference type="PANTHER" id="PTHR12277">
    <property type="entry name" value="ALPHA/BETA HYDROLASE DOMAIN-CONTAINING PROTEIN"/>
    <property type="match status" value="1"/>
</dbReference>
<dbReference type="SUPFAM" id="SSF53474">
    <property type="entry name" value="alpha/beta-Hydrolases"/>
    <property type="match status" value="2"/>
</dbReference>
<gene>
    <name evidence="2" type="ORF">SMRZ_LOCUS10377</name>
</gene>
<dbReference type="STRING" id="48269.A0A183M2V2"/>
<dbReference type="Proteomes" id="UP000277204">
    <property type="component" value="Unassembled WGS sequence"/>
</dbReference>
<organism evidence="2 3">
    <name type="scientific">Schistosoma margrebowiei</name>
    <dbReference type="NCBI Taxonomy" id="48269"/>
    <lineage>
        <taxon>Eukaryota</taxon>
        <taxon>Metazoa</taxon>
        <taxon>Spiralia</taxon>
        <taxon>Lophotrochozoa</taxon>
        <taxon>Platyhelminthes</taxon>
        <taxon>Trematoda</taxon>
        <taxon>Digenea</taxon>
        <taxon>Strigeidida</taxon>
        <taxon>Schistosomatoidea</taxon>
        <taxon>Schistosomatidae</taxon>
        <taxon>Schistosoma</taxon>
    </lineage>
</organism>
<reference evidence="2 3" key="1">
    <citation type="submission" date="2018-11" db="EMBL/GenBank/DDBJ databases">
        <authorList>
            <consortium name="Pathogen Informatics"/>
        </authorList>
    </citation>
    <scope>NUCLEOTIDE SEQUENCE [LARGE SCALE GENOMIC DNA]</scope>
    <source>
        <strain evidence="2 3">Zambia</strain>
    </source>
</reference>
<protein>
    <submittedName>
        <fullName evidence="2">Uncharacterized protein</fullName>
    </submittedName>
</protein>
<dbReference type="EMBL" id="UZAI01005330">
    <property type="protein sequence ID" value="VDO90087.1"/>
    <property type="molecule type" value="Genomic_DNA"/>
</dbReference>
<dbReference type="PANTHER" id="PTHR12277:SF81">
    <property type="entry name" value="PROTEIN ABHD13"/>
    <property type="match status" value="1"/>
</dbReference>
<proteinExistence type="predicted"/>
<dbReference type="GO" id="GO:0008474">
    <property type="term" value="F:palmitoyl-(protein) hydrolase activity"/>
    <property type="evidence" value="ECO:0007669"/>
    <property type="project" value="TreeGrafter"/>
</dbReference>
<dbReference type="GO" id="GO:0005886">
    <property type="term" value="C:plasma membrane"/>
    <property type="evidence" value="ECO:0007669"/>
    <property type="project" value="TreeGrafter"/>
</dbReference>
<accession>A0A183M2V2</accession>
<dbReference type="InterPro" id="IPR029058">
    <property type="entry name" value="AB_hydrolase_fold"/>
</dbReference>
<dbReference type="AlphaFoldDB" id="A0A183M2V2"/>
<keyword evidence="3" id="KW-1185">Reference proteome</keyword>
<dbReference type="GO" id="GO:0010008">
    <property type="term" value="C:endosome membrane"/>
    <property type="evidence" value="ECO:0007669"/>
    <property type="project" value="TreeGrafter"/>
</dbReference>
<feature type="compositionally biased region" description="Low complexity" evidence="1">
    <location>
        <begin position="651"/>
        <end position="660"/>
    </location>
</feature>
<name>A0A183M2V2_9TREM</name>
<evidence type="ECO:0000313" key="3">
    <source>
        <dbReference type="Proteomes" id="UP000277204"/>
    </source>
</evidence>
<evidence type="ECO:0000256" key="1">
    <source>
        <dbReference type="SAM" id="MobiDB-lite"/>
    </source>
</evidence>
<feature type="compositionally biased region" description="Basic and acidic residues" evidence="1">
    <location>
        <begin position="270"/>
        <end position="279"/>
    </location>
</feature>
<evidence type="ECO:0000313" key="2">
    <source>
        <dbReference type="EMBL" id="VDO90087.1"/>
    </source>
</evidence>
<feature type="region of interest" description="Disordered" evidence="1">
    <location>
        <begin position="252"/>
        <end position="288"/>
    </location>
</feature>
<sequence length="774" mass="86422">MESMKATTRRGNNIAILYMPINSSSKLTFLLSHGNAVDLGLMLHFMYELGSKLNVNIMCYDYSGYGVSSGKPLEKNLYADAECALNVLRTKYSIPLNQIVLYGQSIGTVPTIHLATLHRVAAVVLHSPLMSGLRVAFPRLKRNYCCDVFSNLFFVLTFSSFIEHDCCLLRGLSLARTPKIISPTLVIHGTRDEVVNVTHGYRICSAVAGHLLLDPLFIDGAGHNDCELFPQYLLRLTKLVTVELPRLLSNPNSQNVTEVEDTEVESSKLLGKETVKEDSQAELSSSNSVPVSLNSHGYFSMNGNTVGGEEDKLTKVFFSQPSWNVTSDSISSRLSVSNVCEQIPPDEIVHPPQRTSPTPSLSSQKCFKSVDDTSACLIGVSRRLNDSDVQKGSQIVVEKCMDQNEAVVSQFSVVTPDCLSSVSLDDLHSLPSEICDLTLPPPPPPPTNGDSDFFQSSKLLWSLHTQKNGKINTLPRKLTSKFLETEIDQGHSQMPKKVWTLPREFSSEKITQILNNKLLENMVDTFESTSTSDISDPVLTEHYVRAPRIISPTLIIHGTEDEIIDRVHAQQLYERIPNTLEPLFIRGAGHNDCELYEEYLIRLEYLVHVEVDGPGILNLSQESNSNNRNIRFSNGLLKYFCRNRKSSENNSKQISSIQISRKSKSPKDESHKQSDVCIPDVSNHCHEKTLASITPMWMRKRGLHGSYRYVSNSRTDKRRCKRIHSLSVNPPSKPSDQFEASVIPERTDIKLECVDHGGSLNELDNKTSKLITNT</sequence>
<feature type="region of interest" description="Disordered" evidence="1">
    <location>
        <begin position="651"/>
        <end position="675"/>
    </location>
</feature>
<feature type="compositionally biased region" description="Basic and acidic residues" evidence="1">
    <location>
        <begin position="665"/>
        <end position="674"/>
    </location>
</feature>